<dbReference type="Proteomes" id="UP001444661">
    <property type="component" value="Unassembled WGS sequence"/>
</dbReference>
<dbReference type="EMBL" id="JAQQWK010000014">
    <property type="protein sequence ID" value="KAK8016618.1"/>
    <property type="molecule type" value="Genomic_DNA"/>
</dbReference>
<comment type="caution">
    <text evidence="2">The sequence shown here is derived from an EMBL/GenBank/DDBJ whole genome shotgun (WGS) entry which is preliminary data.</text>
</comment>
<keyword evidence="1" id="KW-1133">Transmembrane helix</keyword>
<sequence>MNTYVVENRNDFARNLLAEAVEALVLDLLALLLVLGLLKVDAAGAGAGALALVGLLGGLAHLLLVVVVLLLAGLVVVAGAPGVAGLAVAGEQDLDRALGEVELGGRGAVVLGAAG</sequence>
<name>A0ABR1RNT2_9PEZI</name>
<proteinExistence type="predicted"/>
<keyword evidence="1" id="KW-0472">Membrane</keyword>
<protein>
    <submittedName>
        <fullName evidence="2">Uncharacterized protein</fullName>
    </submittedName>
</protein>
<organism evidence="2 3">
    <name type="scientific">Apiospora rasikravindrae</name>
    <dbReference type="NCBI Taxonomy" id="990691"/>
    <lineage>
        <taxon>Eukaryota</taxon>
        <taxon>Fungi</taxon>
        <taxon>Dikarya</taxon>
        <taxon>Ascomycota</taxon>
        <taxon>Pezizomycotina</taxon>
        <taxon>Sordariomycetes</taxon>
        <taxon>Xylariomycetidae</taxon>
        <taxon>Amphisphaeriales</taxon>
        <taxon>Apiosporaceae</taxon>
        <taxon>Apiospora</taxon>
    </lineage>
</organism>
<accession>A0ABR1RNT2</accession>
<gene>
    <name evidence="2" type="ORF">PG993_014807</name>
</gene>
<evidence type="ECO:0000313" key="2">
    <source>
        <dbReference type="EMBL" id="KAK8016618.1"/>
    </source>
</evidence>
<evidence type="ECO:0000256" key="1">
    <source>
        <dbReference type="SAM" id="Phobius"/>
    </source>
</evidence>
<keyword evidence="3" id="KW-1185">Reference proteome</keyword>
<feature type="transmembrane region" description="Helical" evidence="1">
    <location>
        <begin position="20"/>
        <end position="38"/>
    </location>
</feature>
<feature type="transmembrane region" description="Helical" evidence="1">
    <location>
        <begin position="50"/>
        <end position="78"/>
    </location>
</feature>
<evidence type="ECO:0000313" key="3">
    <source>
        <dbReference type="Proteomes" id="UP001444661"/>
    </source>
</evidence>
<keyword evidence="1" id="KW-0812">Transmembrane</keyword>
<reference evidence="2 3" key="1">
    <citation type="submission" date="2023-01" db="EMBL/GenBank/DDBJ databases">
        <title>Analysis of 21 Apiospora genomes using comparative genomics revels a genus with tremendous synthesis potential of carbohydrate active enzymes and secondary metabolites.</title>
        <authorList>
            <person name="Sorensen T."/>
        </authorList>
    </citation>
    <scope>NUCLEOTIDE SEQUENCE [LARGE SCALE GENOMIC DNA]</scope>
    <source>
        <strain evidence="2 3">CBS 33761</strain>
    </source>
</reference>